<sequence length="152" mass="16568">MTHPLLTKDESHVAEDPKDRRSILESVKAPLIFSFALGVVAGVVTLIVSSGGTDNPRVEHTSSAMDNPVNLALLAFGIAFIASLLIVSMLQLASRENPAHLSEGSGVNRRSEELYRQQVAARREKARQKEAEESSAQESQDPQDPDYGQRSE</sequence>
<dbReference type="RefSeq" id="WP_183358665.1">
    <property type="nucleotide sequence ID" value="NZ_BAABKR010000001.1"/>
</dbReference>
<feature type="region of interest" description="Disordered" evidence="1">
    <location>
        <begin position="97"/>
        <end position="152"/>
    </location>
</feature>
<organism evidence="4 5">
    <name type="scientific">Garicola koreensis</name>
    <dbReference type="NCBI Taxonomy" id="1262554"/>
    <lineage>
        <taxon>Bacteria</taxon>
        <taxon>Bacillati</taxon>
        <taxon>Actinomycetota</taxon>
        <taxon>Actinomycetes</taxon>
        <taxon>Micrococcales</taxon>
        <taxon>Micrococcaceae</taxon>
        <taxon>Garicola</taxon>
    </lineage>
</organism>
<dbReference type="Proteomes" id="UP000547528">
    <property type="component" value="Unassembled WGS sequence"/>
</dbReference>
<name>A0A7W5TVE2_9MICC</name>
<feature type="transmembrane region" description="Helical" evidence="2">
    <location>
        <begin position="69"/>
        <end position="90"/>
    </location>
</feature>
<accession>A0A7W5TVE2</accession>
<proteinExistence type="predicted"/>
<gene>
    <name evidence="3" type="ORF">FHX47_001887</name>
    <name evidence="4" type="ORF">FHX47_002133</name>
</gene>
<keyword evidence="2" id="KW-0812">Transmembrane</keyword>
<evidence type="ECO:0000313" key="4">
    <source>
        <dbReference type="EMBL" id="MBB3668493.1"/>
    </source>
</evidence>
<comment type="caution">
    <text evidence="4">The sequence shown here is derived from an EMBL/GenBank/DDBJ whole genome shotgun (WGS) entry which is preliminary data.</text>
</comment>
<keyword evidence="5" id="KW-1185">Reference proteome</keyword>
<feature type="transmembrane region" description="Helical" evidence="2">
    <location>
        <begin position="29"/>
        <end position="49"/>
    </location>
</feature>
<evidence type="ECO:0000256" key="2">
    <source>
        <dbReference type="SAM" id="Phobius"/>
    </source>
</evidence>
<feature type="compositionally biased region" description="Basic and acidic residues" evidence="1">
    <location>
        <begin position="109"/>
        <end position="132"/>
    </location>
</feature>
<evidence type="ECO:0000313" key="3">
    <source>
        <dbReference type="EMBL" id="MBB3668258.1"/>
    </source>
</evidence>
<dbReference type="EMBL" id="JACIBT010000011">
    <property type="protein sequence ID" value="MBB3668258.1"/>
    <property type="molecule type" value="Genomic_DNA"/>
</dbReference>
<reference evidence="4 5" key="1">
    <citation type="submission" date="2020-08" db="EMBL/GenBank/DDBJ databases">
        <title>Sequencing the genomes of 1000 actinobacteria strains.</title>
        <authorList>
            <person name="Klenk H.-P."/>
        </authorList>
    </citation>
    <scope>NUCLEOTIDE SEQUENCE [LARGE SCALE GENOMIC DNA]</scope>
    <source>
        <strain evidence="4 5">DSM 28238</strain>
    </source>
</reference>
<keyword evidence="2" id="KW-1133">Transmembrane helix</keyword>
<evidence type="ECO:0000313" key="5">
    <source>
        <dbReference type="Proteomes" id="UP000547528"/>
    </source>
</evidence>
<dbReference type="EMBL" id="JACIBT010000024">
    <property type="protein sequence ID" value="MBB3668493.1"/>
    <property type="molecule type" value="Genomic_DNA"/>
</dbReference>
<protein>
    <submittedName>
        <fullName evidence="4">Uncharacterized protein</fullName>
    </submittedName>
</protein>
<dbReference type="AlphaFoldDB" id="A0A7W5TVE2"/>
<keyword evidence="2" id="KW-0472">Membrane</keyword>
<evidence type="ECO:0000256" key="1">
    <source>
        <dbReference type="SAM" id="MobiDB-lite"/>
    </source>
</evidence>